<dbReference type="PANTHER" id="PTHR14226">
    <property type="entry name" value="NEUROPATHY TARGET ESTERASE/SWISS CHEESE D.MELANOGASTER"/>
    <property type="match status" value="1"/>
</dbReference>
<evidence type="ECO:0000256" key="5">
    <source>
        <dbReference type="PROSITE-ProRule" id="PRU01161"/>
    </source>
</evidence>
<evidence type="ECO:0000313" key="8">
    <source>
        <dbReference type="Proteomes" id="UP000307808"/>
    </source>
</evidence>
<feature type="active site" description="Nucleophile" evidence="5">
    <location>
        <position position="42"/>
    </location>
</feature>
<protein>
    <submittedName>
        <fullName evidence="7">Esterase</fullName>
    </submittedName>
</protein>
<proteinExistence type="inferred from homology"/>
<dbReference type="PROSITE" id="PS01237">
    <property type="entry name" value="UPF0028"/>
    <property type="match status" value="1"/>
</dbReference>
<dbReference type="InterPro" id="IPR002641">
    <property type="entry name" value="PNPLA_dom"/>
</dbReference>
<feature type="active site" description="Proton acceptor" evidence="5">
    <location>
        <position position="156"/>
    </location>
</feature>
<feature type="short sequence motif" description="DGA/G" evidence="5">
    <location>
        <begin position="156"/>
        <end position="158"/>
    </location>
</feature>
<evidence type="ECO:0000313" key="7">
    <source>
        <dbReference type="EMBL" id="TKI60782.1"/>
    </source>
</evidence>
<evidence type="ECO:0000256" key="2">
    <source>
        <dbReference type="ARBA" id="ARBA00022801"/>
    </source>
</evidence>
<dbReference type="InterPro" id="IPR016035">
    <property type="entry name" value="Acyl_Trfase/lysoPLipase"/>
</dbReference>
<comment type="caution">
    <text evidence="7">The sequence shown here is derived from an EMBL/GenBank/DDBJ whole genome shotgun (WGS) entry which is preliminary data.</text>
</comment>
<reference evidence="7 8" key="1">
    <citation type="submission" date="2019-04" db="EMBL/GenBank/DDBJ databases">
        <authorList>
            <person name="Dong K."/>
        </authorList>
    </citation>
    <scope>NUCLEOTIDE SEQUENCE [LARGE SCALE GENOMIC DNA]</scope>
    <source>
        <strain evidence="8">dk3543</strain>
    </source>
</reference>
<dbReference type="InterPro" id="IPR050301">
    <property type="entry name" value="NTE"/>
</dbReference>
<keyword evidence="2 5" id="KW-0378">Hydrolase</keyword>
<evidence type="ECO:0000256" key="3">
    <source>
        <dbReference type="ARBA" id="ARBA00022963"/>
    </source>
</evidence>
<dbReference type="PANTHER" id="PTHR14226:SF76">
    <property type="entry name" value="NTE FAMILY PROTEIN RSSA"/>
    <property type="match status" value="1"/>
</dbReference>
<accession>A0A4U2YK45</accession>
<comment type="similarity">
    <text evidence="1">Belongs to the NTE family.</text>
</comment>
<dbReference type="GO" id="GO:0016042">
    <property type="term" value="P:lipid catabolic process"/>
    <property type="evidence" value="ECO:0007669"/>
    <property type="project" value="UniProtKB-UniRule"/>
</dbReference>
<dbReference type="SUPFAM" id="SSF52151">
    <property type="entry name" value="FabD/lysophospholipase-like"/>
    <property type="match status" value="1"/>
</dbReference>
<feature type="domain" description="PNPLA" evidence="6">
    <location>
        <begin position="9"/>
        <end position="169"/>
    </location>
</feature>
<dbReference type="Pfam" id="PF01734">
    <property type="entry name" value="Patatin"/>
    <property type="match status" value="1"/>
</dbReference>
<evidence type="ECO:0000256" key="4">
    <source>
        <dbReference type="ARBA" id="ARBA00023098"/>
    </source>
</evidence>
<dbReference type="Proteomes" id="UP000307808">
    <property type="component" value="Unassembled WGS sequence"/>
</dbReference>
<dbReference type="Gene3D" id="3.40.1090.10">
    <property type="entry name" value="Cytosolic phospholipase A2 catalytic domain"/>
    <property type="match status" value="2"/>
</dbReference>
<evidence type="ECO:0000256" key="1">
    <source>
        <dbReference type="ARBA" id="ARBA00006636"/>
    </source>
</evidence>
<dbReference type="AlphaFoldDB" id="A0A4U2YK45"/>
<dbReference type="EMBL" id="SZPY01000004">
    <property type="protein sequence ID" value="TKI60782.1"/>
    <property type="molecule type" value="Genomic_DNA"/>
</dbReference>
<keyword evidence="3 5" id="KW-0442">Lipid degradation</keyword>
<feature type="short sequence motif" description="GXSXG" evidence="5">
    <location>
        <begin position="40"/>
        <end position="44"/>
    </location>
</feature>
<dbReference type="GO" id="GO:0046470">
    <property type="term" value="P:phosphatidylcholine metabolic process"/>
    <property type="evidence" value="ECO:0007669"/>
    <property type="project" value="InterPro"/>
</dbReference>
<dbReference type="RefSeq" id="WP_137067088.1">
    <property type="nucleotide sequence ID" value="NZ_CP040748.1"/>
</dbReference>
<dbReference type="GO" id="GO:0004622">
    <property type="term" value="F:phosphatidylcholine lysophospholipase activity"/>
    <property type="evidence" value="ECO:0007669"/>
    <property type="project" value="InterPro"/>
</dbReference>
<dbReference type="OrthoDB" id="5290098at2"/>
<feature type="short sequence motif" description="GXGXXG" evidence="5">
    <location>
        <begin position="13"/>
        <end position="18"/>
    </location>
</feature>
<gene>
    <name evidence="7" type="ORF">FC770_14815</name>
</gene>
<dbReference type="InterPro" id="IPR001423">
    <property type="entry name" value="LysoPLipase_patatin_CS"/>
</dbReference>
<name>A0A4U2YK45_9ACTN</name>
<sequence>MTTGKRIALALGGGGARGYAHIGVVRVLEERGYEVVGIAGTSMGSLVGALHAKGVLGEYEHWVSRLTQRDVIRLLDPTLRSPGAIKGDRVMARVSELLAGARVEDLPMPFTAVATDLLGRKEVWFQEGPVDMAVRASIALPSFFTPVMLNGRLLADGGLMNPVPIAPLSGLDVDLVVAVNVNGTPVGAERVRESADPRTESEWQERLRRTASQVFDSETGRRITSWLAARRAETTHPEIEGDDATGLPAHEEAGGSFEGLPADLGMLSVMELSLDALQSVVTRYRLASYPPDVMITMPKDICKTLDFHRAAEMVEVGRTYAERALEAHAQLRDVQPDQY</sequence>
<keyword evidence="8" id="KW-1185">Reference proteome</keyword>
<keyword evidence="4 5" id="KW-0443">Lipid metabolism</keyword>
<evidence type="ECO:0000259" key="6">
    <source>
        <dbReference type="PROSITE" id="PS51635"/>
    </source>
</evidence>
<organism evidence="7 8">
    <name type="scientific">Nocardioides jishulii</name>
    <dbReference type="NCBI Taxonomy" id="2575440"/>
    <lineage>
        <taxon>Bacteria</taxon>
        <taxon>Bacillati</taxon>
        <taxon>Actinomycetota</taxon>
        <taxon>Actinomycetes</taxon>
        <taxon>Propionibacteriales</taxon>
        <taxon>Nocardioidaceae</taxon>
        <taxon>Nocardioides</taxon>
    </lineage>
</organism>
<dbReference type="PROSITE" id="PS51635">
    <property type="entry name" value="PNPLA"/>
    <property type="match status" value="1"/>
</dbReference>